<dbReference type="SUPFAM" id="SSF109604">
    <property type="entry name" value="HD-domain/PDEase-like"/>
    <property type="match status" value="1"/>
</dbReference>
<evidence type="ECO:0000259" key="2">
    <source>
        <dbReference type="PROSITE" id="PS51832"/>
    </source>
</evidence>
<dbReference type="Pfam" id="PF13487">
    <property type="entry name" value="HD_5"/>
    <property type="match status" value="1"/>
</dbReference>
<protein>
    <submittedName>
        <fullName evidence="3">HDIG domain-containing protein</fullName>
    </submittedName>
</protein>
<dbReference type="AlphaFoldDB" id="A0A1M7IGP8"/>
<dbReference type="PROSITE" id="PS51832">
    <property type="entry name" value="HD_GYP"/>
    <property type="match status" value="1"/>
</dbReference>
<keyword evidence="1" id="KW-0812">Transmembrane</keyword>
<sequence>MQNLHRYSNLLNEEKRTTIWFLWLFYGIYFGYEIVYYYILPQMPWELDTIGNKNGLDFFIYAICILLIPLAYYLMKHDKSFHIKYIFFITFTLTNLIIELIFYLGNDQTYANGNIVELVIILFSPIFVNKTFFYLVSLGTTLKFIIVGVVLQDIIVVIPILMLSILSVVACILLFRFLAYVKAIETSYDKQLEGLVKGVIATLELKDPYTRGHSERVADYANLLVKETGQLKNDEQKFFYYACLLHDIGKIHIPDSILSKPSKLTKEEFDVIKTHPIVGAEAVEEVEGIVDYINVIKQHHERWDGKGYPEGKQGDEIDFLARVTMIADSFDAITSSRSYRKALSLEEAYRIIVEGSGTQFDPDLVDTFQTVYPIWVEYHKNYHDLTDK</sequence>
<dbReference type="Gene3D" id="1.10.3210.10">
    <property type="entry name" value="Hypothetical protein af1432"/>
    <property type="match status" value="1"/>
</dbReference>
<keyword evidence="1" id="KW-1133">Transmembrane helix</keyword>
<keyword evidence="1" id="KW-0472">Membrane</keyword>
<feature type="transmembrane region" description="Helical" evidence="1">
    <location>
        <begin position="58"/>
        <end position="74"/>
    </location>
</feature>
<evidence type="ECO:0000256" key="1">
    <source>
        <dbReference type="SAM" id="Phobius"/>
    </source>
</evidence>
<organism evidence="3 4">
    <name type="scientific">Gracilibacillus kekensis</name>
    <dbReference type="NCBI Taxonomy" id="1027249"/>
    <lineage>
        <taxon>Bacteria</taxon>
        <taxon>Bacillati</taxon>
        <taxon>Bacillota</taxon>
        <taxon>Bacilli</taxon>
        <taxon>Bacillales</taxon>
        <taxon>Bacillaceae</taxon>
        <taxon>Gracilibacillus</taxon>
    </lineage>
</organism>
<dbReference type="SMART" id="SM00471">
    <property type="entry name" value="HDc"/>
    <property type="match status" value="1"/>
</dbReference>
<dbReference type="InterPro" id="IPR006675">
    <property type="entry name" value="HDIG_dom"/>
</dbReference>
<keyword evidence="4" id="KW-1185">Reference proteome</keyword>
<dbReference type="InterPro" id="IPR037522">
    <property type="entry name" value="HD_GYP_dom"/>
</dbReference>
<dbReference type="RefSeq" id="WP_073198560.1">
    <property type="nucleotide sequence ID" value="NZ_FRCZ01000001.1"/>
</dbReference>
<name>A0A1M7IGP8_9BACI</name>
<proteinExistence type="predicted"/>
<evidence type="ECO:0000313" key="3">
    <source>
        <dbReference type="EMBL" id="SHM39849.1"/>
    </source>
</evidence>
<dbReference type="STRING" id="1027249.SAMN05216179_0047"/>
<feature type="domain" description="HD-GYP" evidence="2">
    <location>
        <begin position="188"/>
        <end position="384"/>
    </location>
</feature>
<dbReference type="InterPro" id="IPR003607">
    <property type="entry name" value="HD/PDEase_dom"/>
</dbReference>
<feature type="transmembrane region" description="Helical" evidence="1">
    <location>
        <begin position="86"/>
        <end position="104"/>
    </location>
</feature>
<gene>
    <name evidence="3" type="ORF">SAMN05216179_0047</name>
</gene>
<dbReference type="NCBIfam" id="TIGR00277">
    <property type="entry name" value="HDIG"/>
    <property type="match status" value="1"/>
</dbReference>
<reference evidence="3 4" key="1">
    <citation type="submission" date="2016-11" db="EMBL/GenBank/DDBJ databases">
        <authorList>
            <person name="Jaros S."/>
            <person name="Januszkiewicz K."/>
            <person name="Wedrychowicz H."/>
        </authorList>
    </citation>
    <scope>NUCLEOTIDE SEQUENCE [LARGE SCALE GENOMIC DNA]</scope>
    <source>
        <strain evidence="3 4">CGMCC 1.10681</strain>
    </source>
</reference>
<evidence type="ECO:0000313" key="4">
    <source>
        <dbReference type="Proteomes" id="UP000184184"/>
    </source>
</evidence>
<dbReference type="Pfam" id="PF20971">
    <property type="entry name" value="MASE12"/>
    <property type="match status" value="1"/>
</dbReference>
<dbReference type="Proteomes" id="UP000184184">
    <property type="component" value="Unassembled WGS sequence"/>
</dbReference>
<dbReference type="InterPro" id="IPR048436">
    <property type="entry name" value="MASE12"/>
</dbReference>
<dbReference type="PANTHER" id="PTHR43155">
    <property type="entry name" value="CYCLIC DI-GMP PHOSPHODIESTERASE PA4108-RELATED"/>
    <property type="match status" value="1"/>
</dbReference>
<accession>A0A1M7IGP8</accession>
<dbReference type="CDD" id="cd00077">
    <property type="entry name" value="HDc"/>
    <property type="match status" value="1"/>
</dbReference>
<dbReference type="EMBL" id="FRCZ01000001">
    <property type="protein sequence ID" value="SHM39849.1"/>
    <property type="molecule type" value="Genomic_DNA"/>
</dbReference>
<feature type="transmembrane region" description="Helical" evidence="1">
    <location>
        <begin position="110"/>
        <end position="128"/>
    </location>
</feature>
<dbReference type="OrthoDB" id="9759601at2"/>
<feature type="transmembrane region" description="Helical" evidence="1">
    <location>
        <begin position="20"/>
        <end position="38"/>
    </location>
</feature>